<reference evidence="2 3" key="1">
    <citation type="submission" date="2016-10" db="EMBL/GenBank/DDBJ databases">
        <authorList>
            <person name="de Groot N.N."/>
        </authorList>
    </citation>
    <scope>NUCLEOTIDE SEQUENCE [LARGE SCALE GENOMIC DNA]</scope>
    <source>
        <strain evidence="2 3">DSM 19938</strain>
    </source>
</reference>
<dbReference type="EMBL" id="FNXY01000001">
    <property type="protein sequence ID" value="SEI38492.1"/>
    <property type="molecule type" value="Genomic_DNA"/>
</dbReference>
<keyword evidence="1" id="KW-0812">Transmembrane</keyword>
<evidence type="ECO:0000256" key="1">
    <source>
        <dbReference type="SAM" id="Phobius"/>
    </source>
</evidence>
<sequence>MLSFYFILLGTYLYYAKSKYFPAELFRPSFTASKWFGSIFFVIGSAIFIYSDGWAGGFLMTMAGASLAMAMIQFFAVMGKRYFYGLIAMVQFLALIELIYYAC</sequence>
<dbReference type="STRING" id="408657.SAMN04487995_0256"/>
<accession>A0A1H6QHL8</accession>
<dbReference type="OrthoDB" id="965312at2"/>
<keyword evidence="1" id="KW-1133">Transmembrane helix</keyword>
<feature type="transmembrane region" description="Helical" evidence="1">
    <location>
        <begin position="58"/>
        <end position="76"/>
    </location>
</feature>
<feature type="transmembrane region" description="Helical" evidence="1">
    <location>
        <begin position="82"/>
        <end position="102"/>
    </location>
</feature>
<dbReference type="AlphaFoldDB" id="A0A1H6QHL8"/>
<organism evidence="2 3">
    <name type="scientific">Dyadobacter koreensis</name>
    <dbReference type="NCBI Taxonomy" id="408657"/>
    <lineage>
        <taxon>Bacteria</taxon>
        <taxon>Pseudomonadati</taxon>
        <taxon>Bacteroidota</taxon>
        <taxon>Cytophagia</taxon>
        <taxon>Cytophagales</taxon>
        <taxon>Spirosomataceae</taxon>
        <taxon>Dyadobacter</taxon>
    </lineage>
</organism>
<gene>
    <name evidence="2" type="ORF">SAMN04487995_0256</name>
</gene>
<evidence type="ECO:0000313" key="3">
    <source>
        <dbReference type="Proteomes" id="UP000199532"/>
    </source>
</evidence>
<keyword evidence="3" id="KW-1185">Reference proteome</keyword>
<name>A0A1H6QHL8_9BACT</name>
<dbReference type="RefSeq" id="WP_090331080.1">
    <property type="nucleotide sequence ID" value="NZ_FNXY01000001.1"/>
</dbReference>
<feature type="transmembrane region" description="Helical" evidence="1">
    <location>
        <begin position="34"/>
        <end position="51"/>
    </location>
</feature>
<dbReference type="Proteomes" id="UP000199532">
    <property type="component" value="Unassembled WGS sequence"/>
</dbReference>
<protein>
    <submittedName>
        <fullName evidence="2">Uncharacterized protein</fullName>
    </submittedName>
</protein>
<keyword evidence="1" id="KW-0472">Membrane</keyword>
<evidence type="ECO:0000313" key="2">
    <source>
        <dbReference type="EMBL" id="SEI38492.1"/>
    </source>
</evidence>
<proteinExistence type="predicted"/>